<evidence type="ECO:0000313" key="2">
    <source>
        <dbReference type="Proteomes" id="UP000000379"/>
    </source>
</evidence>
<protein>
    <submittedName>
        <fullName evidence="1">Uncharacterized protein</fullName>
    </submittedName>
</protein>
<dbReference type="EMBL" id="CP002049">
    <property type="protein sequence ID" value="ADI15739.1"/>
    <property type="molecule type" value="Genomic_DNA"/>
</dbReference>
<reference evidence="2" key="1">
    <citation type="submission" date="2010-05" db="EMBL/GenBank/DDBJ databases">
        <title>The complete genome of Truepera radiovictris DSM 17093.</title>
        <authorList>
            <consortium name="US DOE Joint Genome Institute (JGI-PGF)"/>
            <person name="Lucas S."/>
            <person name="Copeland A."/>
            <person name="Lapidus A."/>
            <person name="Glavina del Rio T."/>
            <person name="Dalin E."/>
            <person name="Tice H."/>
            <person name="Bruce D."/>
            <person name="Goodwin L."/>
            <person name="Pitluck S."/>
            <person name="Kyrpides N."/>
            <person name="Mavromatis K."/>
            <person name="Ovchinnikova G."/>
            <person name="Munk A.C."/>
            <person name="Detter J.C."/>
            <person name="Han C."/>
            <person name="Tapia R."/>
            <person name="Land M."/>
            <person name="Hauser L."/>
            <person name="Markowitz V."/>
            <person name="Cheng J.-F."/>
            <person name="Hugenholtz P."/>
            <person name="Woyke T."/>
            <person name="Wu D."/>
            <person name="Tindall B."/>
            <person name="Pomrenke H.G."/>
            <person name="Brambilla E."/>
            <person name="Klenk H.-P."/>
            <person name="Eisen J.A."/>
        </authorList>
    </citation>
    <scope>NUCLEOTIDE SEQUENCE [LARGE SCALE GENOMIC DNA]</scope>
    <source>
        <strain evidence="2">DSM 17093 / CIP 108686 / LMG 22925 / RQ-24</strain>
    </source>
</reference>
<evidence type="ECO:0000313" key="1">
    <source>
        <dbReference type="EMBL" id="ADI15739.1"/>
    </source>
</evidence>
<dbReference type="AlphaFoldDB" id="D7CUF4"/>
<name>D7CUF4_TRURR</name>
<accession>D7CUF4</accession>
<dbReference type="KEGG" id="tra:Trad_2633"/>
<dbReference type="Proteomes" id="UP000000379">
    <property type="component" value="Chromosome"/>
</dbReference>
<gene>
    <name evidence="1" type="ordered locus">Trad_2633</name>
</gene>
<dbReference type="HOGENOM" id="CLU_3359090_0_0_0"/>
<proteinExistence type="predicted"/>
<dbReference type="STRING" id="649638.Trad_2633"/>
<sequence>MTLVAAVFGVRARPVWGDGCVAKAMLVGMMVSGWRS</sequence>
<keyword evidence="2" id="KW-1185">Reference proteome</keyword>
<reference evidence="1 2" key="2">
    <citation type="journal article" date="2011" name="Stand. Genomic Sci.">
        <title>Complete genome sequence of Truepera radiovictrix type strain (RQ-24).</title>
        <authorList>
            <person name="Ivanova N."/>
            <person name="Rohde C."/>
            <person name="Munk C."/>
            <person name="Nolan M."/>
            <person name="Lucas S."/>
            <person name="Del Rio T.G."/>
            <person name="Tice H."/>
            <person name="Deshpande S."/>
            <person name="Cheng J.F."/>
            <person name="Tapia R."/>
            <person name="Han C."/>
            <person name="Goodwin L."/>
            <person name="Pitluck S."/>
            <person name="Liolios K."/>
            <person name="Mavromatis K."/>
            <person name="Mikhailova N."/>
            <person name="Pati A."/>
            <person name="Chen A."/>
            <person name="Palaniappan K."/>
            <person name="Land M."/>
            <person name="Hauser L."/>
            <person name="Chang Y.J."/>
            <person name="Jeffries C.D."/>
            <person name="Brambilla E."/>
            <person name="Rohde M."/>
            <person name="Goker M."/>
            <person name="Tindall B.J."/>
            <person name="Woyke T."/>
            <person name="Bristow J."/>
            <person name="Eisen J.A."/>
            <person name="Markowitz V."/>
            <person name="Hugenholtz P."/>
            <person name="Kyrpides N.C."/>
            <person name="Klenk H.P."/>
            <person name="Lapidus A."/>
        </authorList>
    </citation>
    <scope>NUCLEOTIDE SEQUENCE [LARGE SCALE GENOMIC DNA]</scope>
    <source>
        <strain evidence="2">DSM 17093 / CIP 108686 / LMG 22925 / RQ-24</strain>
    </source>
</reference>
<organism evidence="1 2">
    <name type="scientific">Truepera radiovictrix (strain DSM 17093 / CIP 108686 / LMG 22925 / RQ-24)</name>
    <dbReference type="NCBI Taxonomy" id="649638"/>
    <lineage>
        <taxon>Bacteria</taxon>
        <taxon>Thermotogati</taxon>
        <taxon>Deinococcota</taxon>
        <taxon>Deinococci</taxon>
        <taxon>Trueperales</taxon>
        <taxon>Trueperaceae</taxon>
        <taxon>Truepera</taxon>
    </lineage>
</organism>